<dbReference type="InterPro" id="IPR045114">
    <property type="entry name" value="Csn12-like"/>
</dbReference>
<dbReference type="Gene3D" id="1.10.10.10">
    <property type="entry name" value="Winged helix-like DNA-binding domain superfamily/Winged helix DNA-binding domain"/>
    <property type="match status" value="1"/>
</dbReference>
<dbReference type="InterPro" id="IPR000717">
    <property type="entry name" value="PCI_dom"/>
</dbReference>
<reference evidence="2 3" key="1">
    <citation type="journal article" date="2018" name="Plant J.">
        <title>Genome sequences of Chlorella sorokiniana UTEX 1602 and Micractinium conductrix SAG 241.80: implications to maltose excretion by a green alga.</title>
        <authorList>
            <person name="Arriola M.B."/>
            <person name="Velmurugan N."/>
            <person name="Zhang Y."/>
            <person name="Plunkett M.H."/>
            <person name="Hondzo H."/>
            <person name="Barney B.M."/>
        </authorList>
    </citation>
    <scope>NUCLEOTIDE SEQUENCE [LARGE SCALE GENOMIC DNA]</scope>
    <source>
        <strain evidence="3">UTEX 1602</strain>
    </source>
</reference>
<feature type="domain" description="PCI" evidence="1">
    <location>
        <begin position="208"/>
        <end position="394"/>
    </location>
</feature>
<dbReference type="PANTHER" id="PTHR12732">
    <property type="entry name" value="UNCHARACTERIZED PROTEASOME COMPONENT REGION PCI-CONTAINING"/>
    <property type="match status" value="1"/>
</dbReference>
<sequence length="405" mass="44852">MSFASYIQAVASAINRQDGAQLRELVAAGSAAAQQAVFAARQGNPRWNPAAATSRLPEGWAEFLALHCACLAALQEGKRVEAYDKVVAALQPFLKVFREDSGAWVVAPMHSVVHNLSSVALAADAELRAAGQRPDKLGDAGDQLRKCFSVSLQAPGNKDKKLAALDIVNVSIKIYFRLNTLRLCKNLIRTVDSRQFADFDAFPASQRVTYKFYVGRLAVFDENYQEAQEALEYALAHCHRGAARNKALVLKYLVPVQLLLGRLPTPALIAAHGLHQYEPIIAAMRSGDVKLFNDTMEAQQFRFIQEGTYLLLEKLRYAVYRRLLRVVHGVHAQLEPEKRTQIPLPQFQTALALQGVPLDMDEVECVAANLIFRKYVRGYISHKNEVMVVAKADPFPPLAQASLTD</sequence>
<dbReference type="GO" id="GO:0003723">
    <property type="term" value="F:RNA binding"/>
    <property type="evidence" value="ECO:0007669"/>
    <property type="project" value="InterPro"/>
</dbReference>
<organism evidence="2 3">
    <name type="scientific">Chlorella sorokiniana</name>
    <name type="common">Freshwater green alga</name>
    <dbReference type="NCBI Taxonomy" id="3076"/>
    <lineage>
        <taxon>Eukaryota</taxon>
        <taxon>Viridiplantae</taxon>
        <taxon>Chlorophyta</taxon>
        <taxon>core chlorophytes</taxon>
        <taxon>Trebouxiophyceae</taxon>
        <taxon>Chlorellales</taxon>
        <taxon>Chlorellaceae</taxon>
        <taxon>Chlorella clade</taxon>
        <taxon>Chlorella</taxon>
    </lineage>
</organism>
<dbReference type="GO" id="GO:0016973">
    <property type="term" value="P:poly(A)+ mRNA export from nucleus"/>
    <property type="evidence" value="ECO:0007669"/>
    <property type="project" value="TreeGrafter"/>
</dbReference>
<dbReference type="OrthoDB" id="10252687at2759"/>
<proteinExistence type="predicted"/>
<gene>
    <name evidence="2" type="ORF">C2E21_8835</name>
</gene>
<evidence type="ECO:0000313" key="3">
    <source>
        <dbReference type="Proteomes" id="UP000239899"/>
    </source>
</evidence>
<dbReference type="GO" id="GO:0070390">
    <property type="term" value="C:transcription export complex 2"/>
    <property type="evidence" value="ECO:0007669"/>
    <property type="project" value="TreeGrafter"/>
</dbReference>
<dbReference type="Proteomes" id="UP000239899">
    <property type="component" value="Unassembled WGS sequence"/>
</dbReference>
<dbReference type="PANTHER" id="PTHR12732:SF0">
    <property type="entry name" value="PCI DOMAIN-CONTAINING PROTEIN 2"/>
    <property type="match status" value="1"/>
</dbReference>
<dbReference type="GO" id="GO:0003690">
    <property type="term" value="F:double-stranded DNA binding"/>
    <property type="evidence" value="ECO:0007669"/>
    <property type="project" value="InterPro"/>
</dbReference>
<dbReference type="SMART" id="SM00753">
    <property type="entry name" value="PAM"/>
    <property type="match status" value="1"/>
</dbReference>
<evidence type="ECO:0000259" key="1">
    <source>
        <dbReference type="PROSITE" id="PS50250"/>
    </source>
</evidence>
<dbReference type="Pfam" id="PF01399">
    <property type="entry name" value="PCI"/>
    <property type="match status" value="1"/>
</dbReference>
<dbReference type="PROSITE" id="PS50250">
    <property type="entry name" value="PCI"/>
    <property type="match status" value="1"/>
</dbReference>
<dbReference type="InterPro" id="IPR036388">
    <property type="entry name" value="WH-like_DNA-bd_sf"/>
</dbReference>
<dbReference type="GO" id="GO:0000973">
    <property type="term" value="P:post-transcriptional tethering of RNA polymerase II gene DNA at nuclear periphery"/>
    <property type="evidence" value="ECO:0007669"/>
    <property type="project" value="TreeGrafter"/>
</dbReference>
<dbReference type="GO" id="GO:0006368">
    <property type="term" value="P:transcription elongation by RNA polymerase II"/>
    <property type="evidence" value="ECO:0007669"/>
    <property type="project" value="TreeGrafter"/>
</dbReference>
<comment type="caution">
    <text evidence="2">The sequence shown here is derived from an EMBL/GenBank/DDBJ whole genome shotgun (WGS) entry which is preliminary data.</text>
</comment>
<accession>A0A2P6TDL6</accession>
<evidence type="ECO:0000313" key="2">
    <source>
        <dbReference type="EMBL" id="PRW20744.1"/>
    </source>
</evidence>
<name>A0A2P6TDL6_CHLSO</name>
<protein>
    <submittedName>
        <fullName evidence="2">PCI domain-containing 2</fullName>
    </submittedName>
</protein>
<keyword evidence="3" id="KW-1185">Reference proteome</keyword>
<dbReference type="EMBL" id="LHPG02000022">
    <property type="protein sequence ID" value="PRW20744.1"/>
    <property type="molecule type" value="Genomic_DNA"/>
</dbReference>
<dbReference type="STRING" id="3076.A0A2P6TDL6"/>
<dbReference type="AlphaFoldDB" id="A0A2P6TDL6"/>